<evidence type="ECO:0000313" key="1">
    <source>
        <dbReference type="EMBL" id="EIJ28695.1"/>
    </source>
</evidence>
<gene>
    <name evidence="1" type="ORF">HMPREF1313_1375</name>
</gene>
<protein>
    <submittedName>
        <fullName evidence="1">Uncharacterized protein</fullName>
    </submittedName>
</protein>
<evidence type="ECO:0000313" key="2">
    <source>
        <dbReference type="Proteomes" id="UP000006410"/>
    </source>
</evidence>
<name>A0AA87LQY2_BIFLL</name>
<dbReference type="AlphaFoldDB" id="A0AA87LQY2"/>
<proteinExistence type="predicted"/>
<organism evidence="1 2">
    <name type="scientific">Bifidobacterium longum subsp. longum 1-6B</name>
    <dbReference type="NCBI Taxonomy" id="1161744"/>
    <lineage>
        <taxon>Bacteria</taxon>
        <taxon>Bacillati</taxon>
        <taxon>Actinomycetota</taxon>
        <taxon>Actinomycetes</taxon>
        <taxon>Bifidobacteriales</taxon>
        <taxon>Bifidobacteriaceae</taxon>
        <taxon>Bifidobacterium</taxon>
    </lineage>
</organism>
<dbReference type="EMBL" id="AJTF01000007">
    <property type="protein sequence ID" value="EIJ28695.1"/>
    <property type="molecule type" value="Genomic_DNA"/>
</dbReference>
<comment type="caution">
    <text evidence="1">The sequence shown here is derived from an EMBL/GenBank/DDBJ whole genome shotgun (WGS) entry which is preliminary data.</text>
</comment>
<sequence>MVCVRERLALPDGLLAYTVADRRNGTRGHVKDERSGVKGACRPSDAAWLLEQAKAQGITDTKPLHVAEYRQENDK</sequence>
<accession>A0AA87LQY2</accession>
<reference evidence="1 2" key="1">
    <citation type="journal article" date="2013" name="Genome Announc.">
        <title>Draft Genome Sequences of Two Pairs of Human Intestinal Bifidobacterium longum subsp. longum Strains, 44B and 1-6B and 35B and 2-2B, Consecutively Isolated from Two Children after a 5-Year Time Period.</title>
        <authorList>
            <person name="Shkoporov A.N."/>
            <person name="Efimov B.A."/>
            <person name="Khokhlova E.V."/>
            <person name="Chaplin A.V."/>
            <person name="Kafarskaya L.I."/>
            <person name="Durkin A.S."/>
            <person name="McCorrison J."/>
            <person name="Torralba M."/>
            <person name="Gillis M."/>
            <person name="Sutton G."/>
            <person name="Weibel D.B."/>
            <person name="Nelson K.E."/>
            <person name="Smeianov V.V."/>
        </authorList>
    </citation>
    <scope>NUCLEOTIDE SEQUENCE [LARGE SCALE GENOMIC DNA]</scope>
    <source>
        <strain evidence="1 2">1-6B</strain>
    </source>
</reference>
<dbReference type="Proteomes" id="UP000006410">
    <property type="component" value="Unassembled WGS sequence"/>
</dbReference>